<evidence type="ECO:0000256" key="1">
    <source>
        <dbReference type="ARBA" id="ARBA00023239"/>
    </source>
</evidence>
<dbReference type="PANTHER" id="PTHR12128:SF19">
    <property type="entry name" value="5-DEHYDRO-4-DEOXYGLUCARATE DEHYDRATASE 2-RELATED"/>
    <property type="match status" value="1"/>
</dbReference>
<dbReference type="RefSeq" id="WP_093413449.1">
    <property type="nucleotide sequence ID" value="NZ_FOZX01000001.1"/>
</dbReference>
<feature type="active site" description="Schiff-base intermediate with substrate" evidence="3">
    <location>
        <position position="163"/>
    </location>
</feature>
<dbReference type="InterPro" id="IPR002220">
    <property type="entry name" value="DapA-like"/>
</dbReference>
<dbReference type="GO" id="GO:0008840">
    <property type="term" value="F:4-hydroxy-tetrahydrodipicolinate synthase activity"/>
    <property type="evidence" value="ECO:0007669"/>
    <property type="project" value="TreeGrafter"/>
</dbReference>
<evidence type="ECO:0000313" key="6">
    <source>
        <dbReference type="Proteomes" id="UP000198852"/>
    </source>
</evidence>
<evidence type="ECO:0000256" key="2">
    <source>
        <dbReference type="PIRNR" id="PIRNR001365"/>
    </source>
</evidence>
<dbReference type="CDD" id="cd00408">
    <property type="entry name" value="DHDPS-like"/>
    <property type="match status" value="1"/>
</dbReference>
<dbReference type="Gene3D" id="3.20.20.70">
    <property type="entry name" value="Aldolase class I"/>
    <property type="match status" value="1"/>
</dbReference>
<dbReference type="STRING" id="95161.SAMN05660874_00570"/>
<dbReference type="EMBL" id="FOZX01000001">
    <property type="protein sequence ID" value="SFS36759.1"/>
    <property type="molecule type" value="Genomic_DNA"/>
</dbReference>
<accession>A0A1I6P9A7</accession>
<dbReference type="SUPFAM" id="SSF51569">
    <property type="entry name" value="Aldolase"/>
    <property type="match status" value="1"/>
</dbReference>
<comment type="similarity">
    <text evidence="2">Belongs to the DapA family.</text>
</comment>
<name>A0A1I6P9A7_9PSEU</name>
<dbReference type="SMART" id="SM01130">
    <property type="entry name" value="DHDPS"/>
    <property type="match status" value="1"/>
</dbReference>
<reference evidence="6" key="1">
    <citation type="submission" date="2016-10" db="EMBL/GenBank/DDBJ databases">
        <authorList>
            <person name="Varghese N."/>
            <person name="Submissions S."/>
        </authorList>
    </citation>
    <scope>NUCLEOTIDE SEQUENCE [LARGE SCALE GENOMIC DNA]</scope>
    <source>
        <strain evidence="6">DSM 44771</strain>
    </source>
</reference>
<organism evidence="5 6">
    <name type="scientific">Saccharopolyspora flava</name>
    <dbReference type="NCBI Taxonomy" id="95161"/>
    <lineage>
        <taxon>Bacteria</taxon>
        <taxon>Bacillati</taxon>
        <taxon>Actinomycetota</taxon>
        <taxon>Actinomycetes</taxon>
        <taxon>Pseudonocardiales</taxon>
        <taxon>Pseudonocardiaceae</taxon>
        <taxon>Saccharopolyspora</taxon>
    </lineage>
</organism>
<feature type="active site" description="Proton donor/acceptor" evidence="3">
    <location>
        <position position="138"/>
    </location>
</feature>
<dbReference type="PIRSF" id="PIRSF001365">
    <property type="entry name" value="DHDPS"/>
    <property type="match status" value="1"/>
</dbReference>
<proteinExistence type="inferred from homology"/>
<dbReference type="AlphaFoldDB" id="A0A1I6P9A7"/>
<protein>
    <submittedName>
        <fullName evidence="5">4-hydroxy-tetrahydrodipicolinate synthase</fullName>
    </submittedName>
</protein>
<dbReference type="InterPro" id="IPR013785">
    <property type="entry name" value="Aldolase_TIM"/>
</dbReference>
<evidence type="ECO:0000313" key="5">
    <source>
        <dbReference type="EMBL" id="SFS36759.1"/>
    </source>
</evidence>
<keyword evidence="1 2" id="KW-0456">Lyase</keyword>
<dbReference type="OrthoDB" id="9778880at2"/>
<evidence type="ECO:0000256" key="4">
    <source>
        <dbReference type="PIRSR" id="PIRSR001365-2"/>
    </source>
</evidence>
<dbReference type="Proteomes" id="UP000198852">
    <property type="component" value="Unassembled WGS sequence"/>
</dbReference>
<dbReference type="Pfam" id="PF00701">
    <property type="entry name" value="DHDPS"/>
    <property type="match status" value="1"/>
</dbReference>
<dbReference type="PANTHER" id="PTHR12128">
    <property type="entry name" value="DIHYDRODIPICOLINATE SYNTHASE"/>
    <property type="match status" value="1"/>
</dbReference>
<evidence type="ECO:0000256" key="3">
    <source>
        <dbReference type="PIRSR" id="PIRSR001365-1"/>
    </source>
</evidence>
<keyword evidence="6" id="KW-1185">Reference proteome</keyword>
<gene>
    <name evidence="5" type="ORF">SAMN05660874_00570</name>
</gene>
<sequence length="300" mass="31286">MTTSVDALRGVTAITVTPFDGAGAPDWSGYEAIVARMGEAGVQVITPNGNTSEFYALSRSEWQRANEVTAAAAGGSVVMPGIGYDIGTAKDMAVAVQQLGAPLAMLHQPVHPHQSVAGWVAYNREIVQSAPGLGFVLYVKDSRIGADALGSLFDACPNVVGIKYAVADPLRFGEICASLGADRVAWSCGLAERWAPSFWPLGAAGFTSGGVNVAPKLSLDYLAALRSGDQAEVRRLWSLIAPFEAMRAEDATACNVAVVKEALAQQGLCGPGVRPPAGGLSAHQRDRVTEILESWAAAGY</sequence>
<feature type="binding site" evidence="4">
    <location>
        <position position="51"/>
    </location>
    <ligand>
        <name>pyruvate</name>
        <dbReference type="ChEBI" id="CHEBI:15361"/>
    </ligand>
</feature>